<keyword evidence="4" id="KW-1185">Reference proteome</keyword>
<evidence type="ECO:0000313" key="3">
    <source>
        <dbReference type="EMBL" id="KAF2883967.1"/>
    </source>
</evidence>
<name>A0A8K0CEU7_IGNLU</name>
<dbReference type="SUPFAM" id="SSF46689">
    <property type="entry name" value="Homeodomain-like"/>
    <property type="match status" value="1"/>
</dbReference>
<dbReference type="Gene3D" id="1.10.10.10">
    <property type="entry name" value="Winged helix-like DNA-binding domain superfamily/Winged helix DNA-binding domain"/>
    <property type="match status" value="1"/>
</dbReference>
<evidence type="ECO:0000256" key="1">
    <source>
        <dbReference type="ARBA" id="ARBA00004123"/>
    </source>
</evidence>
<protein>
    <submittedName>
        <fullName evidence="3">Uncharacterized protein</fullName>
    </submittedName>
</protein>
<organism evidence="3 4">
    <name type="scientific">Ignelater luminosus</name>
    <name type="common">Cucubano</name>
    <name type="synonym">Pyrophorus luminosus</name>
    <dbReference type="NCBI Taxonomy" id="2038154"/>
    <lineage>
        <taxon>Eukaryota</taxon>
        <taxon>Metazoa</taxon>
        <taxon>Ecdysozoa</taxon>
        <taxon>Arthropoda</taxon>
        <taxon>Hexapoda</taxon>
        <taxon>Insecta</taxon>
        <taxon>Pterygota</taxon>
        <taxon>Neoptera</taxon>
        <taxon>Endopterygota</taxon>
        <taxon>Coleoptera</taxon>
        <taxon>Polyphaga</taxon>
        <taxon>Elateriformia</taxon>
        <taxon>Elateroidea</taxon>
        <taxon>Elateridae</taxon>
        <taxon>Agrypninae</taxon>
        <taxon>Pyrophorini</taxon>
        <taxon>Ignelater</taxon>
    </lineage>
</organism>
<dbReference type="EMBL" id="VTPC01090251">
    <property type="protein sequence ID" value="KAF2883967.1"/>
    <property type="molecule type" value="Genomic_DNA"/>
</dbReference>
<dbReference type="Proteomes" id="UP000801492">
    <property type="component" value="Unassembled WGS sequence"/>
</dbReference>
<evidence type="ECO:0000256" key="2">
    <source>
        <dbReference type="SAM" id="MobiDB-lite"/>
    </source>
</evidence>
<sequence>MSSNEQDVRQTVLRKWTENPLIATSELAKICKTSQRTVQRCLKKFRNTATIDRKSRDGRPTRSSDKIIEKKKRRKKYQGLKDATEKEQQQNNLNKKKYQDKGFLAVHLKYLMARK</sequence>
<feature type="compositionally biased region" description="Basic residues" evidence="2">
    <location>
        <begin position="69"/>
        <end position="78"/>
    </location>
</feature>
<dbReference type="InterPro" id="IPR036388">
    <property type="entry name" value="WH-like_DNA-bd_sf"/>
</dbReference>
<proteinExistence type="predicted"/>
<comment type="caution">
    <text evidence="3">The sequence shown here is derived from an EMBL/GenBank/DDBJ whole genome shotgun (WGS) entry which is preliminary data.</text>
</comment>
<dbReference type="InterPro" id="IPR009057">
    <property type="entry name" value="Homeodomain-like_sf"/>
</dbReference>
<accession>A0A8K0CEU7</accession>
<dbReference type="GO" id="GO:0005634">
    <property type="term" value="C:nucleus"/>
    <property type="evidence" value="ECO:0007669"/>
    <property type="project" value="UniProtKB-SubCell"/>
</dbReference>
<reference evidence="3" key="1">
    <citation type="submission" date="2019-08" db="EMBL/GenBank/DDBJ databases">
        <title>The genome of the North American firefly Photinus pyralis.</title>
        <authorList>
            <consortium name="Photinus pyralis genome working group"/>
            <person name="Fallon T.R."/>
            <person name="Sander Lower S.E."/>
            <person name="Weng J.-K."/>
        </authorList>
    </citation>
    <scope>NUCLEOTIDE SEQUENCE</scope>
    <source>
        <strain evidence="3">TRF0915ILg1</strain>
        <tissue evidence="3">Whole body</tissue>
    </source>
</reference>
<feature type="compositionally biased region" description="Basic and acidic residues" evidence="2">
    <location>
        <begin position="51"/>
        <end position="68"/>
    </location>
</feature>
<evidence type="ECO:0000313" key="4">
    <source>
        <dbReference type="Proteomes" id="UP000801492"/>
    </source>
</evidence>
<gene>
    <name evidence="3" type="ORF">ILUMI_22195</name>
</gene>
<feature type="region of interest" description="Disordered" evidence="2">
    <location>
        <begin position="51"/>
        <end position="98"/>
    </location>
</feature>
<dbReference type="AlphaFoldDB" id="A0A8K0CEU7"/>
<comment type="subcellular location">
    <subcellularLocation>
        <location evidence="1">Nucleus</location>
    </subcellularLocation>
</comment>